<gene>
    <name evidence="2" type="ORF">ABEB36_000098</name>
</gene>
<accession>A0ABD1FA80</accession>
<feature type="region of interest" description="Disordered" evidence="1">
    <location>
        <begin position="73"/>
        <end position="101"/>
    </location>
</feature>
<protein>
    <submittedName>
        <fullName evidence="2">Uncharacterized protein</fullName>
    </submittedName>
</protein>
<keyword evidence="3" id="KW-1185">Reference proteome</keyword>
<proteinExistence type="predicted"/>
<feature type="compositionally biased region" description="Basic residues" evidence="1">
    <location>
        <begin position="87"/>
        <end position="101"/>
    </location>
</feature>
<dbReference type="AlphaFoldDB" id="A0ABD1FA80"/>
<dbReference type="EMBL" id="JBDJPC010000001">
    <property type="protein sequence ID" value="KAL1516179.1"/>
    <property type="molecule type" value="Genomic_DNA"/>
</dbReference>
<dbReference type="Proteomes" id="UP001566132">
    <property type="component" value="Unassembled WGS sequence"/>
</dbReference>
<organism evidence="2 3">
    <name type="scientific">Hypothenemus hampei</name>
    <name type="common">Coffee berry borer</name>
    <dbReference type="NCBI Taxonomy" id="57062"/>
    <lineage>
        <taxon>Eukaryota</taxon>
        <taxon>Metazoa</taxon>
        <taxon>Ecdysozoa</taxon>
        <taxon>Arthropoda</taxon>
        <taxon>Hexapoda</taxon>
        <taxon>Insecta</taxon>
        <taxon>Pterygota</taxon>
        <taxon>Neoptera</taxon>
        <taxon>Endopterygota</taxon>
        <taxon>Coleoptera</taxon>
        <taxon>Polyphaga</taxon>
        <taxon>Cucujiformia</taxon>
        <taxon>Curculionidae</taxon>
        <taxon>Scolytinae</taxon>
        <taxon>Hypothenemus</taxon>
    </lineage>
</organism>
<sequence length="101" mass="11536">MYSRGKLLVQKALNAVTNDKFDNNKNSQDVCKPNNFETKADILNEADRGSDGNVRDSILNINLNFPIENVVLDPMIPNNNADQRENTRKKKSRSRKRNSNM</sequence>
<reference evidence="2 3" key="1">
    <citation type="submission" date="2024-05" db="EMBL/GenBank/DDBJ databases">
        <title>Genetic variation in Jamaican populations of the coffee berry borer (Hypothenemus hampei).</title>
        <authorList>
            <person name="Errbii M."/>
            <person name="Myrie A."/>
        </authorList>
    </citation>
    <scope>NUCLEOTIDE SEQUENCE [LARGE SCALE GENOMIC DNA]</scope>
    <source>
        <strain evidence="2">JA-Hopewell-2020-01-JO</strain>
        <tissue evidence="2">Whole body</tissue>
    </source>
</reference>
<name>A0ABD1FA80_HYPHA</name>
<evidence type="ECO:0000256" key="1">
    <source>
        <dbReference type="SAM" id="MobiDB-lite"/>
    </source>
</evidence>
<evidence type="ECO:0000313" key="2">
    <source>
        <dbReference type="EMBL" id="KAL1516179.1"/>
    </source>
</evidence>
<comment type="caution">
    <text evidence="2">The sequence shown here is derived from an EMBL/GenBank/DDBJ whole genome shotgun (WGS) entry which is preliminary data.</text>
</comment>
<evidence type="ECO:0000313" key="3">
    <source>
        <dbReference type="Proteomes" id="UP001566132"/>
    </source>
</evidence>